<gene>
    <name evidence="2" type="ORF">BU24DRAFT_407262</name>
</gene>
<name>A0A6A5XWA2_9PLEO</name>
<dbReference type="EMBL" id="ML978068">
    <property type="protein sequence ID" value="KAF2017203.1"/>
    <property type="molecule type" value="Genomic_DNA"/>
</dbReference>
<dbReference type="InterPro" id="IPR013149">
    <property type="entry name" value="ADH-like_C"/>
</dbReference>
<dbReference type="RefSeq" id="XP_033385542.1">
    <property type="nucleotide sequence ID" value="XM_033525802.1"/>
</dbReference>
<dbReference type="InterPro" id="IPR013154">
    <property type="entry name" value="ADH-like_N"/>
</dbReference>
<sequence length="370" mass="39278">MASTTPTSNTGYTVPSTATDITHLTKTSLPVPVPGPQQVLVRLTAAALNYRDFLIASRSPRYPGSHKADLVPGSDGAGAIHSAHPSSRFASNVGLSVAVHPNSWLDGDVRNLKFNEVLGGFSADGTLQEYLVVDDEQIIPAPKGWKGEEVAGLFTAGTTAWAAIRELLDGRLDGTLGGWEGDWKEKRLEGKWVLTQGTGGVSCAAIQIASTLGATVIATSSSDEKLDIAKSIGAKYVINYKKTPEWDEEVLRITGGTGVDQVIEVGGAQTIIQSLRSTRPGGLISVIGILSDADIIPPELIPAVLFGGKIVKGCVSFSRDISAEFVKFSEVNNFKPVVSKIFSFDQVVESFEALQKQNSVGKLVVRISED</sequence>
<dbReference type="CDD" id="cd08276">
    <property type="entry name" value="MDR7"/>
    <property type="match status" value="1"/>
</dbReference>
<reference evidence="2" key="1">
    <citation type="journal article" date="2020" name="Stud. Mycol.">
        <title>101 Dothideomycetes genomes: a test case for predicting lifestyles and emergence of pathogens.</title>
        <authorList>
            <person name="Haridas S."/>
            <person name="Albert R."/>
            <person name="Binder M."/>
            <person name="Bloem J."/>
            <person name="Labutti K."/>
            <person name="Salamov A."/>
            <person name="Andreopoulos B."/>
            <person name="Baker S."/>
            <person name="Barry K."/>
            <person name="Bills G."/>
            <person name="Bluhm B."/>
            <person name="Cannon C."/>
            <person name="Castanera R."/>
            <person name="Culley D."/>
            <person name="Daum C."/>
            <person name="Ezra D."/>
            <person name="Gonzalez J."/>
            <person name="Henrissat B."/>
            <person name="Kuo A."/>
            <person name="Liang C."/>
            <person name="Lipzen A."/>
            <person name="Lutzoni F."/>
            <person name="Magnuson J."/>
            <person name="Mondo S."/>
            <person name="Nolan M."/>
            <person name="Ohm R."/>
            <person name="Pangilinan J."/>
            <person name="Park H.-J."/>
            <person name="Ramirez L."/>
            <person name="Alfaro M."/>
            <person name="Sun H."/>
            <person name="Tritt A."/>
            <person name="Yoshinaga Y."/>
            <person name="Zwiers L.-H."/>
            <person name="Turgeon B."/>
            <person name="Goodwin S."/>
            <person name="Spatafora J."/>
            <person name="Crous P."/>
            <person name="Grigoriev I."/>
        </authorList>
    </citation>
    <scope>NUCLEOTIDE SEQUENCE</scope>
    <source>
        <strain evidence="2">CBS 175.79</strain>
    </source>
</reference>
<organism evidence="2 3">
    <name type="scientific">Aaosphaeria arxii CBS 175.79</name>
    <dbReference type="NCBI Taxonomy" id="1450172"/>
    <lineage>
        <taxon>Eukaryota</taxon>
        <taxon>Fungi</taxon>
        <taxon>Dikarya</taxon>
        <taxon>Ascomycota</taxon>
        <taxon>Pezizomycotina</taxon>
        <taxon>Dothideomycetes</taxon>
        <taxon>Pleosporomycetidae</taxon>
        <taxon>Pleosporales</taxon>
        <taxon>Pleosporales incertae sedis</taxon>
        <taxon>Aaosphaeria</taxon>
    </lineage>
</organism>
<evidence type="ECO:0000259" key="1">
    <source>
        <dbReference type="SMART" id="SM00829"/>
    </source>
</evidence>
<dbReference type="InterPro" id="IPR052711">
    <property type="entry name" value="Zinc_ADH-like"/>
</dbReference>
<feature type="domain" description="Enoyl reductase (ER)" evidence="1">
    <location>
        <begin position="19"/>
        <end position="365"/>
    </location>
</feature>
<dbReference type="Pfam" id="PF08240">
    <property type="entry name" value="ADH_N"/>
    <property type="match status" value="1"/>
</dbReference>
<dbReference type="PANTHER" id="PTHR45033:SF2">
    <property type="entry name" value="ZINC-TYPE ALCOHOL DEHYDROGENASE-LIKE PROTEIN C1773.06C"/>
    <property type="match status" value="1"/>
</dbReference>
<accession>A0A6A5XWA2</accession>
<dbReference type="Gene3D" id="3.90.180.10">
    <property type="entry name" value="Medium-chain alcohol dehydrogenases, catalytic domain"/>
    <property type="match status" value="1"/>
</dbReference>
<dbReference type="InterPro" id="IPR036291">
    <property type="entry name" value="NAD(P)-bd_dom_sf"/>
</dbReference>
<dbReference type="InterPro" id="IPR020843">
    <property type="entry name" value="ER"/>
</dbReference>
<dbReference type="InterPro" id="IPR011032">
    <property type="entry name" value="GroES-like_sf"/>
</dbReference>
<evidence type="ECO:0000313" key="2">
    <source>
        <dbReference type="EMBL" id="KAF2017203.1"/>
    </source>
</evidence>
<dbReference type="AlphaFoldDB" id="A0A6A5XWA2"/>
<dbReference type="OrthoDB" id="3509362at2759"/>
<dbReference type="SUPFAM" id="SSF51735">
    <property type="entry name" value="NAD(P)-binding Rossmann-fold domains"/>
    <property type="match status" value="1"/>
</dbReference>
<protein>
    <recommendedName>
        <fullName evidence="1">Enoyl reductase (ER) domain-containing protein</fullName>
    </recommendedName>
</protein>
<dbReference type="GO" id="GO:0016491">
    <property type="term" value="F:oxidoreductase activity"/>
    <property type="evidence" value="ECO:0007669"/>
    <property type="project" value="InterPro"/>
</dbReference>
<dbReference type="Gene3D" id="3.40.50.720">
    <property type="entry name" value="NAD(P)-binding Rossmann-like Domain"/>
    <property type="match status" value="1"/>
</dbReference>
<dbReference type="Pfam" id="PF00107">
    <property type="entry name" value="ADH_zinc_N"/>
    <property type="match status" value="1"/>
</dbReference>
<dbReference type="Proteomes" id="UP000799778">
    <property type="component" value="Unassembled WGS sequence"/>
</dbReference>
<keyword evidence="3" id="KW-1185">Reference proteome</keyword>
<dbReference type="SMART" id="SM00829">
    <property type="entry name" value="PKS_ER"/>
    <property type="match status" value="1"/>
</dbReference>
<dbReference type="SUPFAM" id="SSF50129">
    <property type="entry name" value="GroES-like"/>
    <property type="match status" value="1"/>
</dbReference>
<evidence type="ECO:0000313" key="3">
    <source>
        <dbReference type="Proteomes" id="UP000799778"/>
    </source>
</evidence>
<dbReference type="GeneID" id="54283199"/>
<dbReference type="PANTHER" id="PTHR45033">
    <property type="match status" value="1"/>
</dbReference>
<proteinExistence type="predicted"/>